<name>A0A023DIJ7_9BACL</name>
<accession>A0A023DIJ7</accession>
<reference evidence="2 3" key="1">
    <citation type="submission" date="2014-04" db="EMBL/GenBank/DDBJ databases">
        <title>Whole genome shotgun sequence of Geobacillus caldoxylosilyticus NBRC 107762.</title>
        <authorList>
            <person name="Hosoyama A."/>
            <person name="Hosoyama Y."/>
            <person name="Katano-Makiyama Y."/>
            <person name="Tsuchikane K."/>
            <person name="Ohji S."/>
            <person name="Ichikawa N."/>
            <person name="Yamazoe A."/>
            <person name="Fujita N."/>
        </authorList>
    </citation>
    <scope>NUCLEOTIDE SEQUENCE [LARGE SCALE GENOMIC DNA]</scope>
    <source>
        <strain evidence="2 3">NBRC 107762</strain>
    </source>
</reference>
<proteinExistence type="predicted"/>
<keyword evidence="1" id="KW-0175">Coiled coil</keyword>
<evidence type="ECO:0000313" key="3">
    <source>
        <dbReference type="Proteomes" id="UP000023561"/>
    </source>
</evidence>
<feature type="coiled-coil region" evidence="1">
    <location>
        <begin position="7"/>
        <end position="34"/>
    </location>
</feature>
<protein>
    <submittedName>
        <fullName evidence="2">Uncharacterized protein</fullName>
    </submittedName>
</protein>
<dbReference type="RefSeq" id="WP_042411053.1">
    <property type="nucleotide sequence ID" value="NZ_BAWO01000056.1"/>
</dbReference>
<evidence type="ECO:0000313" key="2">
    <source>
        <dbReference type="EMBL" id="GAJ41058.1"/>
    </source>
</evidence>
<dbReference type="EMBL" id="BAWO01000056">
    <property type="protein sequence ID" value="GAJ41058.1"/>
    <property type="molecule type" value="Genomic_DNA"/>
</dbReference>
<comment type="caution">
    <text evidence="2">The sequence shown here is derived from an EMBL/GenBank/DDBJ whole genome shotgun (WGS) entry which is preliminary data.</text>
</comment>
<dbReference type="AlphaFoldDB" id="A0A023DIJ7"/>
<dbReference type="OrthoDB" id="2868289at2"/>
<evidence type="ECO:0000256" key="1">
    <source>
        <dbReference type="SAM" id="Coils"/>
    </source>
</evidence>
<organism evidence="2 3">
    <name type="scientific">Parageobacillus caldoxylosilyticus NBRC 107762</name>
    <dbReference type="NCBI Taxonomy" id="1220594"/>
    <lineage>
        <taxon>Bacteria</taxon>
        <taxon>Bacillati</taxon>
        <taxon>Bacillota</taxon>
        <taxon>Bacilli</taxon>
        <taxon>Bacillales</taxon>
        <taxon>Anoxybacillaceae</taxon>
        <taxon>Saccharococcus</taxon>
    </lineage>
</organism>
<dbReference type="Proteomes" id="UP000023561">
    <property type="component" value="Unassembled WGS sequence"/>
</dbReference>
<sequence>MGMENLEEFLTKKKEQTEKNKIDWEQKKQQWLMEIATFYKQIQSFLTPLQEKGLLSFEWEEVKKYEEYLGEYTAKKLYVNFPDQKVVIEPIGKNIIGAMGRIDMTGKNGSITFLLVDKEAESPKIMVHFNDGLSKGLEKIRETKNPEYVWKIATPPPNIKFIDLNKDSFSDALLEVVAK</sequence>
<gene>
    <name evidence="2" type="ORF">GCA01S_056_00440</name>
</gene>
<keyword evidence="3" id="KW-1185">Reference proteome</keyword>